<evidence type="ECO:0000313" key="2">
    <source>
        <dbReference type="EMBL" id="MBP2377580.1"/>
    </source>
</evidence>
<dbReference type="Proteomes" id="UP000703720">
    <property type="component" value="Unassembled WGS sequence"/>
</dbReference>
<evidence type="ECO:0000313" key="3">
    <source>
        <dbReference type="Proteomes" id="UP000703720"/>
    </source>
</evidence>
<evidence type="ECO:0000256" key="1">
    <source>
        <dbReference type="SAM" id="SignalP"/>
    </source>
</evidence>
<organism evidence="2 3">
    <name type="scientific">Microbacterium phyllosphaerae</name>
    <dbReference type="NCBI Taxonomy" id="124798"/>
    <lineage>
        <taxon>Bacteria</taxon>
        <taxon>Bacillati</taxon>
        <taxon>Actinomycetota</taxon>
        <taxon>Actinomycetes</taxon>
        <taxon>Micrococcales</taxon>
        <taxon>Microbacteriaceae</taxon>
        <taxon>Microbacterium</taxon>
    </lineage>
</organism>
<reference evidence="2 3" key="1">
    <citation type="submission" date="2021-03" db="EMBL/GenBank/DDBJ databases">
        <title>Sequencing the genomes of 1000 actinobacteria strains.</title>
        <authorList>
            <person name="Klenk H.-P."/>
        </authorList>
    </citation>
    <scope>NUCLEOTIDE SEQUENCE [LARGE SCALE GENOMIC DNA]</scope>
    <source>
        <strain evidence="2 3">DSM 13468</strain>
    </source>
</reference>
<keyword evidence="3" id="KW-1185">Reference proteome</keyword>
<feature type="chain" id="PRO_5046937088" evidence="1">
    <location>
        <begin position="26"/>
        <end position="345"/>
    </location>
</feature>
<dbReference type="EMBL" id="JAGIOA010000001">
    <property type="protein sequence ID" value="MBP2377580.1"/>
    <property type="molecule type" value="Genomic_DNA"/>
</dbReference>
<dbReference type="PROSITE" id="PS51318">
    <property type="entry name" value="TAT"/>
    <property type="match status" value="1"/>
</dbReference>
<comment type="caution">
    <text evidence="2">The sequence shown here is derived from an EMBL/GenBank/DDBJ whole genome shotgun (WGS) entry which is preliminary data.</text>
</comment>
<keyword evidence="1" id="KW-0732">Signal</keyword>
<sequence>MTSTHRRRRRALALVALLGALTVWPAISSAAADTATEAAAPPQGGAVEVSYSDVTEIRPGEGWLIDCSGVGDLDGIQVSCADDSVTLVSAGFDTELGEQTLTVPQVSGSTTISVAYRIRLELPPIPEIALGRLDLPIVVGEQTLVPLSALGITCAVCTTDGGASIRVDTLPAGVSAGVSETHLALRGENSGDAIVPLTITDDAGQAVSVELTVTFVTAPAPTLGALHVTGDAEKLDISDLIWGGDATVVCSSPQSIGLRCTEDGAVERTGKGPAQLFFRAVDDDGRLTWGSITDDADADVTELVAPSWESEAPLSLVSAPVDEQQADDAVPLAGLARLLEGIPAS</sequence>
<gene>
    <name evidence="2" type="ORF">JOF42_001075</name>
</gene>
<name>A0ABS4WMZ5_9MICO</name>
<dbReference type="InterPro" id="IPR006311">
    <property type="entry name" value="TAT_signal"/>
</dbReference>
<dbReference type="RefSeq" id="WP_210096917.1">
    <property type="nucleotide sequence ID" value="NZ_BAAAIO010000001.1"/>
</dbReference>
<protein>
    <submittedName>
        <fullName evidence="2">Uncharacterized protein</fullName>
    </submittedName>
</protein>
<feature type="signal peptide" evidence="1">
    <location>
        <begin position="1"/>
        <end position="25"/>
    </location>
</feature>
<proteinExistence type="predicted"/>
<accession>A0ABS4WMZ5</accession>